<evidence type="ECO:0000313" key="4">
    <source>
        <dbReference type="Proteomes" id="UP000824073"/>
    </source>
</evidence>
<evidence type="ECO:0000259" key="2">
    <source>
        <dbReference type="Pfam" id="PF24883"/>
    </source>
</evidence>
<protein>
    <recommendedName>
        <fullName evidence="2">Nephrocystin 3-like N-terminal domain-containing protein</fullName>
    </recommendedName>
</protein>
<reference evidence="3" key="2">
    <citation type="journal article" date="2021" name="PeerJ">
        <title>Extensive microbial diversity within the chicken gut microbiome revealed by metagenomics and culture.</title>
        <authorList>
            <person name="Gilroy R."/>
            <person name="Ravi A."/>
            <person name="Getino M."/>
            <person name="Pursley I."/>
            <person name="Horton D.L."/>
            <person name="Alikhan N.F."/>
            <person name="Baker D."/>
            <person name="Gharbi K."/>
            <person name="Hall N."/>
            <person name="Watson M."/>
            <person name="Adriaenssens E.M."/>
            <person name="Foster-Nyarko E."/>
            <person name="Jarju S."/>
            <person name="Secka A."/>
            <person name="Antonio M."/>
            <person name="Oren A."/>
            <person name="Chaudhuri R.R."/>
            <person name="La Ragione R."/>
            <person name="Hildebrand F."/>
            <person name="Pallen M.J."/>
        </authorList>
    </citation>
    <scope>NUCLEOTIDE SEQUENCE</scope>
    <source>
        <strain evidence="3">CHK191-8634</strain>
    </source>
</reference>
<organism evidence="3 4">
    <name type="scientific">Candidatus Ventrousia excrementavium</name>
    <dbReference type="NCBI Taxonomy" id="2840961"/>
    <lineage>
        <taxon>Bacteria</taxon>
        <taxon>Bacillati</taxon>
        <taxon>Bacillota</taxon>
        <taxon>Clostridia</taxon>
        <taxon>Eubacteriales</taxon>
        <taxon>Clostridiaceae</taxon>
        <taxon>Clostridiaceae incertae sedis</taxon>
        <taxon>Candidatus Ventrousia</taxon>
    </lineage>
</organism>
<comment type="caution">
    <text evidence="3">The sequence shown here is derived from an EMBL/GenBank/DDBJ whole genome shotgun (WGS) entry which is preliminary data.</text>
</comment>
<accession>A0A9D1IUF2</accession>
<reference evidence="3" key="1">
    <citation type="submission" date="2020-10" db="EMBL/GenBank/DDBJ databases">
        <authorList>
            <person name="Gilroy R."/>
        </authorList>
    </citation>
    <scope>NUCLEOTIDE SEQUENCE</scope>
    <source>
        <strain evidence="3">CHK191-8634</strain>
    </source>
</reference>
<evidence type="ECO:0000313" key="3">
    <source>
        <dbReference type="EMBL" id="HIU42936.1"/>
    </source>
</evidence>
<dbReference type="EMBL" id="DVMR01000014">
    <property type="protein sequence ID" value="HIU42936.1"/>
    <property type="molecule type" value="Genomic_DNA"/>
</dbReference>
<keyword evidence="1" id="KW-0677">Repeat</keyword>
<name>A0A9D1IUF2_9CLOT</name>
<dbReference type="InterPro" id="IPR056884">
    <property type="entry name" value="NPHP3-like_N"/>
</dbReference>
<sequence length="353" mass="39732">MPECAFFLAANSRRGFVSFFEDFIAESFERDVYMLKGGPGCGKSTLIRRVCQPLARDGEPVEHIYCSSDPDSLDGMVLSDRLAILDATAPHVTEPSFPGARGGYLALPEFINRHTLREKYPALLTLSAASKEHYAQAYRLIAASAQIDEHVTQSIRPYFAAERLRRRAKGIIAREMPRTGHRGVLKKRFIDGITPHGVLRLSGTIDALCTRIYDLYDSYGFAPILLEPLLEGALAQGYDVYACYCPKNPERLLHLLIPALSLGFVTSTPLHQYEGEPYRRVRVDACVDYGPRRQLRGHARLLSRLSQSLIDDAVAEIAAAHTLHDRIEEIYRPHIDTEALDRRAEEIRRQLAR</sequence>
<dbReference type="Pfam" id="PF24883">
    <property type="entry name" value="NPHP3_N"/>
    <property type="match status" value="1"/>
</dbReference>
<gene>
    <name evidence="3" type="ORF">IAB67_01405</name>
</gene>
<dbReference type="AlphaFoldDB" id="A0A9D1IUF2"/>
<dbReference type="SUPFAM" id="SSF52540">
    <property type="entry name" value="P-loop containing nucleoside triphosphate hydrolases"/>
    <property type="match status" value="2"/>
</dbReference>
<feature type="domain" description="Nephrocystin 3-like N-terminal" evidence="2">
    <location>
        <begin position="21"/>
        <end position="69"/>
    </location>
</feature>
<dbReference type="InterPro" id="IPR027417">
    <property type="entry name" value="P-loop_NTPase"/>
</dbReference>
<dbReference type="Proteomes" id="UP000824073">
    <property type="component" value="Unassembled WGS sequence"/>
</dbReference>
<evidence type="ECO:0000256" key="1">
    <source>
        <dbReference type="ARBA" id="ARBA00022737"/>
    </source>
</evidence>
<proteinExistence type="predicted"/>